<feature type="region of interest" description="Disordered" evidence="1">
    <location>
        <begin position="153"/>
        <end position="206"/>
    </location>
</feature>
<keyword evidence="4" id="KW-1185">Reference proteome</keyword>
<evidence type="ECO:0000259" key="2">
    <source>
        <dbReference type="Pfam" id="PF01936"/>
    </source>
</evidence>
<dbReference type="OrthoDB" id="549353at2759"/>
<feature type="non-terminal residue" evidence="3">
    <location>
        <position position="345"/>
    </location>
</feature>
<accession>A0A9W8IWB9</accession>
<gene>
    <name evidence="3" type="ORF">H1R20_g13166</name>
</gene>
<proteinExistence type="predicted"/>
<dbReference type="GO" id="GO:1905762">
    <property type="term" value="F:CCR4-NOT complex binding"/>
    <property type="evidence" value="ECO:0007669"/>
    <property type="project" value="TreeGrafter"/>
</dbReference>
<feature type="region of interest" description="Disordered" evidence="1">
    <location>
        <begin position="237"/>
        <end position="276"/>
    </location>
</feature>
<dbReference type="AlphaFoldDB" id="A0A9W8IWB9"/>
<feature type="domain" description="NYN" evidence="2">
    <location>
        <begin position="21"/>
        <end position="139"/>
    </location>
</feature>
<dbReference type="GO" id="GO:0005777">
    <property type="term" value="C:peroxisome"/>
    <property type="evidence" value="ECO:0007669"/>
    <property type="project" value="InterPro"/>
</dbReference>
<dbReference type="EMBL" id="JANBPK010001264">
    <property type="protein sequence ID" value="KAJ2923927.1"/>
    <property type="molecule type" value="Genomic_DNA"/>
</dbReference>
<dbReference type="Proteomes" id="UP001140091">
    <property type="component" value="Unassembled WGS sequence"/>
</dbReference>
<dbReference type="InterPro" id="IPR021139">
    <property type="entry name" value="NYN"/>
</dbReference>
<dbReference type="CDD" id="cd10910">
    <property type="entry name" value="PIN_limkain_b1_N_like"/>
    <property type="match status" value="1"/>
</dbReference>
<protein>
    <recommendedName>
        <fullName evidence="2">NYN domain-containing protein</fullName>
    </recommendedName>
</protein>
<organism evidence="3 4">
    <name type="scientific">Candolleomyces eurysporus</name>
    <dbReference type="NCBI Taxonomy" id="2828524"/>
    <lineage>
        <taxon>Eukaryota</taxon>
        <taxon>Fungi</taxon>
        <taxon>Dikarya</taxon>
        <taxon>Basidiomycota</taxon>
        <taxon>Agaricomycotina</taxon>
        <taxon>Agaricomycetes</taxon>
        <taxon>Agaricomycetidae</taxon>
        <taxon>Agaricales</taxon>
        <taxon>Agaricineae</taxon>
        <taxon>Psathyrellaceae</taxon>
        <taxon>Candolleomyces</taxon>
    </lineage>
</organism>
<evidence type="ECO:0000313" key="3">
    <source>
        <dbReference type="EMBL" id="KAJ2923927.1"/>
    </source>
</evidence>
<dbReference type="PANTHER" id="PTHR14379:SF3">
    <property type="entry name" value="MEIOSIS REGULATOR AND MRNA STABILITY FACTOR 1"/>
    <property type="match status" value="1"/>
</dbReference>
<dbReference type="GO" id="GO:0004540">
    <property type="term" value="F:RNA nuclease activity"/>
    <property type="evidence" value="ECO:0007669"/>
    <property type="project" value="InterPro"/>
</dbReference>
<comment type="caution">
    <text evidence="3">The sequence shown here is derived from an EMBL/GenBank/DDBJ whole genome shotgun (WGS) entry which is preliminary data.</text>
</comment>
<name>A0A9W8IWB9_9AGAR</name>
<dbReference type="GO" id="GO:0010468">
    <property type="term" value="P:regulation of gene expression"/>
    <property type="evidence" value="ECO:0007669"/>
    <property type="project" value="InterPro"/>
</dbReference>
<evidence type="ECO:0000313" key="4">
    <source>
        <dbReference type="Proteomes" id="UP001140091"/>
    </source>
</evidence>
<dbReference type="Gene3D" id="3.40.50.1010">
    <property type="entry name" value="5'-nuclease"/>
    <property type="match status" value="1"/>
</dbReference>
<dbReference type="Pfam" id="PF01936">
    <property type="entry name" value="NYN"/>
    <property type="match status" value="1"/>
</dbReference>
<reference evidence="3" key="1">
    <citation type="submission" date="2022-06" db="EMBL/GenBank/DDBJ databases">
        <title>Genome Sequence of Candolleomyces eurysporus.</title>
        <authorList>
            <person name="Buettner E."/>
        </authorList>
    </citation>
    <scope>NUCLEOTIDE SEQUENCE</scope>
    <source>
        <strain evidence="3">VTCC 930004</strain>
    </source>
</reference>
<dbReference type="InterPro" id="IPR024768">
    <property type="entry name" value="Marf1"/>
</dbReference>
<sequence length="345" mass="38282">MLQSFGTMNCFVSGELPGYAVVKRIRELVQSYGPIKVFRAYLPHIPAKASIRSELQASGVSIVDVPRNGRKDVADKMMIVDVLAYAMDNLATNSTIVMISGDRDFAYAISVLCLRKYQVVVMTLPNAHPSLVAQASATFSWLDHVLGHPKPPHLVTRRRPWTLHQTDKKPPAPAKISHPKSTEHEEPSLGAQTQEAEPENPLGTRVEEAVLTPTPISTSPSLTKTRPPGALLSEILRKRSQSKHPPIPAATKSRTISEKPVDPSVAPPSQLASRPKISHRPIPQFAAGLRKFRFPILLQSLFSLYRIPMYQQRDILPDIVSKFSKRPSKIFANFQLSKIQKKCLS</sequence>
<evidence type="ECO:0000256" key="1">
    <source>
        <dbReference type="SAM" id="MobiDB-lite"/>
    </source>
</evidence>
<dbReference type="PANTHER" id="PTHR14379">
    <property type="entry name" value="LIMKAIN B LKAP"/>
    <property type="match status" value="1"/>
</dbReference>